<dbReference type="Proteomes" id="UP000315636">
    <property type="component" value="Unassembled WGS sequence"/>
</dbReference>
<protein>
    <submittedName>
        <fullName evidence="2">Spore germination B3/ GerAC like, C-terminal</fullName>
    </submittedName>
</protein>
<dbReference type="EMBL" id="FXTI01000001">
    <property type="protein sequence ID" value="SMO34707.1"/>
    <property type="molecule type" value="Genomic_DNA"/>
</dbReference>
<organism evidence="2 3">
    <name type="scientific">Melghirimyces algeriensis</name>
    <dbReference type="NCBI Taxonomy" id="910412"/>
    <lineage>
        <taxon>Bacteria</taxon>
        <taxon>Bacillati</taxon>
        <taxon>Bacillota</taxon>
        <taxon>Bacilli</taxon>
        <taxon>Bacillales</taxon>
        <taxon>Thermoactinomycetaceae</taxon>
        <taxon>Melghirimyces</taxon>
    </lineage>
</organism>
<evidence type="ECO:0000259" key="1">
    <source>
        <dbReference type="Pfam" id="PF05504"/>
    </source>
</evidence>
<dbReference type="Pfam" id="PF05504">
    <property type="entry name" value="Spore_GerAC"/>
    <property type="match status" value="1"/>
</dbReference>
<feature type="domain" description="Spore germination GerAC-like C-terminal" evidence="1">
    <location>
        <begin position="2"/>
        <end position="97"/>
    </location>
</feature>
<keyword evidence="3" id="KW-1185">Reference proteome</keyword>
<dbReference type="PANTHER" id="PTHR35789">
    <property type="entry name" value="SPORE GERMINATION PROTEIN B3"/>
    <property type="match status" value="1"/>
</dbReference>
<dbReference type="GO" id="GO:0009847">
    <property type="term" value="P:spore germination"/>
    <property type="evidence" value="ECO:0007669"/>
    <property type="project" value="InterPro"/>
</dbReference>
<proteinExistence type="predicted"/>
<name>A0A521AIW8_9BACL</name>
<dbReference type="GO" id="GO:0016020">
    <property type="term" value="C:membrane"/>
    <property type="evidence" value="ECO:0007669"/>
    <property type="project" value="InterPro"/>
</dbReference>
<evidence type="ECO:0000313" key="2">
    <source>
        <dbReference type="EMBL" id="SMO34707.1"/>
    </source>
</evidence>
<sequence>MFNIDVNVEVVVTERLFPFDLNKHPERMESLLEHRLKKENEALVEKLQKHQVDPLGLGVYAREYPYDAWNKEQDDWGKALSRARITVSPQVEIRNFGVTM</sequence>
<accession>A0A521AIW8</accession>
<dbReference type="Gene3D" id="3.30.300.210">
    <property type="entry name" value="Nutrient germinant receptor protein C, domain 3"/>
    <property type="match status" value="1"/>
</dbReference>
<dbReference type="InterPro" id="IPR038501">
    <property type="entry name" value="Spore_GerAC_C_sf"/>
</dbReference>
<dbReference type="PANTHER" id="PTHR35789:SF1">
    <property type="entry name" value="SPORE GERMINATION PROTEIN B3"/>
    <property type="match status" value="1"/>
</dbReference>
<dbReference type="AlphaFoldDB" id="A0A521AIW8"/>
<gene>
    <name evidence="2" type="ORF">SAMN06264849_101163</name>
</gene>
<reference evidence="2 3" key="1">
    <citation type="submission" date="2017-05" db="EMBL/GenBank/DDBJ databases">
        <authorList>
            <person name="Varghese N."/>
            <person name="Submissions S."/>
        </authorList>
    </citation>
    <scope>NUCLEOTIDE SEQUENCE [LARGE SCALE GENOMIC DNA]</scope>
    <source>
        <strain evidence="2 3">DSM 45474</strain>
    </source>
</reference>
<dbReference type="InterPro" id="IPR008844">
    <property type="entry name" value="Spore_GerAC-like"/>
</dbReference>
<dbReference type="InterPro" id="IPR046953">
    <property type="entry name" value="Spore_GerAC-like_C"/>
</dbReference>
<evidence type="ECO:0000313" key="3">
    <source>
        <dbReference type="Proteomes" id="UP000315636"/>
    </source>
</evidence>